<gene>
    <name evidence="1" type="ORF">L3Q82_015635</name>
</gene>
<comment type="caution">
    <text evidence="1">The sequence shown here is derived from an EMBL/GenBank/DDBJ whole genome shotgun (WGS) entry which is preliminary data.</text>
</comment>
<feature type="non-terminal residue" evidence="1">
    <location>
        <position position="1"/>
    </location>
</feature>
<reference evidence="1" key="1">
    <citation type="submission" date="2022-04" db="EMBL/GenBank/DDBJ databases">
        <title>Jade perch genome.</title>
        <authorList>
            <person name="Chao B."/>
        </authorList>
    </citation>
    <scope>NUCLEOTIDE SEQUENCE</scope>
    <source>
        <strain evidence="1">CB-2022</strain>
    </source>
</reference>
<organism evidence="1 2">
    <name type="scientific">Scortum barcoo</name>
    <name type="common">barcoo grunter</name>
    <dbReference type="NCBI Taxonomy" id="214431"/>
    <lineage>
        <taxon>Eukaryota</taxon>
        <taxon>Metazoa</taxon>
        <taxon>Chordata</taxon>
        <taxon>Craniata</taxon>
        <taxon>Vertebrata</taxon>
        <taxon>Euteleostomi</taxon>
        <taxon>Actinopterygii</taxon>
        <taxon>Neopterygii</taxon>
        <taxon>Teleostei</taxon>
        <taxon>Neoteleostei</taxon>
        <taxon>Acanthomorphata</taxon>
        <taxon>Eupercaria</taxon>
        <taxon>Centrarchiformes</taxon>
        <taxon>Terapontoidei</taxon>
        <taxon>Terapontidae</taxon>
        <taxon>Scortum</taxon>
    </lineage>
</organism>
<sequence length="265" mass="29294">SLIPPAAHAAPCAPLMDVKKEKDSGGWAVSEDEEREREGMGRVGEGEVSMVKRRLCGSVGMDLFVRRTLGWLWGRRSTDILDVFNESLASGSMPRSCRRVVLTLLPKKEKSTGQKTGTLCLCSVWITSFCPRPLANRLRGAMEQEPLTVALCKSRTLCLQQLVDAVGPALRDAEALGSLLGLDSVRVAQKILSIWRQRLSGRERSLLMDSSHEGTTPDPTENRLPTSSGGFYMELLQEKQWTKPVLTDGRVRGHAALRRSELRLP</sequence>
<protein>
    <submittedName>
        <fullName evidence="1">Uncharacterized protein</fullName>
    </submittedName>
</protein>
<name>A0ACB8VNW7_9TELE</name>
<accession>A0ACB8VNW7</accession>
<dbReference type="Proteomes" id="UP000831701">
    <property type="component" value="Chromosome 19"/>
</dbReference>
<dbReference type="EMBL" id="CM041549">
    <property type="protein sequence ID" value="KAI3357175.1"/>
    <property type="molecule type" value="Genomic_DNA"/>
</dbReference>
<proteinExistence type="predicted"/>
<evidence type="ECO:0000313" key="1">
    <source>
        <dbReference type="EMBL" id="KAI3357175.1"/>
    </source>
</evidence>
<keyword evidence="2" id="KW-1185">Reference proteome</keyword>
<evidence type="ECO:0000313" key="2">
    <source>
        <dbReference type="Proteomes" id="UP000831701"/>
    </source>
</evidence>